<dbReference type="EMBL" id="GL378359">
    <property type="protein sequence ID" value="EFJ45075.1"/>
    <property type="molecule type" value="Genomic_DNA"/>
</dbReference>
<feature type="region of interest" description="Disordered" evidence="1">
    <location>
        <begin position="544"/>
        <end position="625"/>
    </location>
</feature>
<feature type="region of interest" description="Disordered" evidence="1">
    <location>
        <begin position="712"/>
        <end position="847"/>
    </location>
</feature>
<feature type="region of interest" description="Disordered" evidence="1">
    <location>
        <begin position="128"/>
        <end position="249"/>
    </location>
</feature>
<feature type="compositionally biased region" description="Low complexity" evidence="1">
    <location>
        <begin position="883"/>
        <end position="895"/>
    </location>
</feature>
<feature type="region of interest" description="Disordered" evidence="1">
    <location>
        <begin position="862"/>
        <end position="900"/>
    </location>
</feature>
<proteinExistence type="predicted"/>
<protein>
    <submittedName>
        <fullName evidence="2">Uncharacterized protein</fullName>
    </submittedName>
</protein>
<dbReference type="RefSeq" id="XP_002953751.1">
    <property type="nucleotide sequence ID" value="XM_002953705.1"/>
</dbReference>
<feature type="region of interest" description="Disordered" evidence="1">
    <location>
        <begin position="62"/>
        <end position="90"/>
    </location>
</feature>
<evidence type="ECO:0000256" key="1">
    <source>
        <dbReference type="SAM" id="MobiDB-lite"/>
    </source>
</evidence>
<dbReference type="GeneID" id="9616914"/>
<name>D8U530_VOLCA</name>
<dbReference type="OrthoDB" id="548813at2759"/>
<organism evidence="3">
    <name type="scientific">Volvox carteri f. nagariensis</name>
    <dbReference type="NCBI Taxonomy" id="3068"/>
    <lineage>
        <taxon>Eukaryota</taxon>
        <taxon>Viridiplantae</taxon>
        <taxon>Chlorophyta</taxon>
        <taxon>core chlorophytes</taxon>
        <taxon>Chlorophyceae</taxon>
        <taxon>CS clade</taxon>
        <taxon>Chlamydomonadales</taxon>
        <taxon>Volvocaceae</taxon>
        <taxon>Volvox</taxon>
    </lineage>
</organism>
<feature type="compositionally biased region" description="Low complexity" evidence="1">
    <location>
        <begin position="235"/>
        <end position="248"/>
    </location>
</feature>
<feature type="compositionally biased region" description="Basic and acidic residues" evidence="1">
    <location>
        <begin position="65"/>
        <end position="78"/>
    </location>
</feature>
<dbReference type="KEGG" id="vcn:VOLCADRAFT_106103"/>
<feature type="compositionally biased region" description="Low complexity" evidence="1">
    <location>
        <begin position="754"/>
        <end position="766"/>
    </location>
</feature>
<dbReference type="InParanoid" id="D8U530"/>
<dbReference type="Proteomes" id="UP000001058">
    <property type="component" value="Unassembled WGS sequence"/>
</dbReference>
<feature type="compositionally biased region" description="Basic and acidic residues" evidence="1">
    <location>
        <begin position="213"/>
        <end position="230"/>
    </location>
</feature>
<feature type="compositionally biased region" description="Polar residues" evidence="1">
    <location>
        <begin position="199"/>
        <end position="212"/>
    </location>
</feature>
<accession>D8U530</accession>
<feature type="region of interest" description="Disordered" evidence="1">
    <location>
        <begin position="292"/>
        <end position="313"/>
    </location>
</feature>
<feature type="compositionally biased region" description="Gly residues" evidence="1">
    <location>
        <begin position="610"/>
        <end position="619"/>
    </location>
</feature>
<feature type="compositionally biased region" description="Basic and acidic residues" evidence="1">
    <location>
        <begin position="544"/>
        <end position="609"/>
    </location>
</feature>
<keyword evidence="3" id="KW-1185">Reference proteome</keyword>
<feature type="compositionally biased region" description="Polar residues" evidence="1">
    <location>
        <begin position="800"/>
        <end position="813"/>
    </location>
</feature>
<dbReference type="AlphaFoldDB" id="D8U530"/>
<sequence>MAMRALKMSALPQLPTATRILPPAASVKTLLMLVVLVMLTGHNSAHPFNIVIADAWAPAAHGSHSRHDGSISRNDETPHTSPGRSLHYDAGSRITTAYSTTAGDSTRSAVVLQAFIPRTPERWQRRAAAGGLPLPPPAVPAAPAADTARSSSSRVETQRRDHRKPPLPSLKGASRSSVARDPQHSGSIDSADQRGREAQAQSVMRPQQTSDGSGKKHELSKAVRRLEACNHSHSRSTTGRASASTRGSDLSATVVIKEEDEMGSNGMAEDGGESKQVLLGTSCGNVGPEEELAVTRNGGARRSSPHHRQRGRQLQQVYLGPRILSINSITMYAGAPSGQASVSLARDRKFRLTKDGTVNLGAGFSTAQALALNPSQNRWRAAITGEGGQGRPSAATAAWVVVPKFFQCCSLFPSRAYFLSEANTGTSGTQAAGGYYFVTEIGANALSGTVGASTSQSQASALNLPSTKPAVSRAIVTRGDEPLGFAGVEALGQTNALVNFADPRVEQYGQVIAYPYNIFTPWDPVTCTQVLVTGLATTGINLLKKDAKGGKGGKEGKEGKGGKDGKGGKEGKDGKDGKGGKEGKEGKGGKDGKEGKEGKGDKGGKEGKDGNGNGNGGNGDSANHTTIALPSERSERLRACDGVVRILHLLVHLTALAWAKVGQGGPRWAKVGQGGPRWAKTLDEYQAFLKRAGPAYRSDYMDNGYGYSDYYDGTHGPDGEGDVNDGGVDGDGMAPSSSRAPERPRGRIPGGGSQEQQPTVQQPVTSDSKAKATSGDEGDDGSPVRVQQQQQNQQRNHQRPPSSTYQPITQQPAQRPLPQSDAAQSLSPGPAAAAGAEEGGGQREEPAPVYPIFVGSEQFRDATAGAAAEDDGATQGGRLQPAGGILPRGRLQQLLGPGGAGPDDLWPPSLMLLGRGGAKLLPGAKVLTDPDVAAAARHITNTSAQHSVLAAQLLSQAAALRVEAVLRVIVRLVNAGSPLNAFMMNASKAWYDGAAQLSNAGVDVAIRRLEAKLPPGVAVELRRQADDMAEQLGAAIGAAQQQQSIEHQQRWGSAGAAGGR</sequence>
<evidence type="ECO:0000313" key="2">
    <source>
        <dbReference type="EMBL" id="EFJ45075.1"/>
    </source>
</evidence>
<reference evidence="2 3" key="1">
    <citation type="journal article" date="2010" name="Science">
        <title>Genomic analysis of organismal complexity in the multicellular green alga Volvox carteri.</title>
        <authorList>
            <person name="Prochnik S.E."/>
            <person name="Umen J."/>
            <person name="Nedelcu A.M."/>
            <person name="Hallmann A."/>
            <person name="Miller S.M."/>
            <person name="Nishii I."/>
            <person name="Ferris P."/>
            <person name="Kuo A."/>
            <person name="Mitros T."/>
            <person name="Fritz-Laylin L.K."/>
            <person name="Hellsten U."/>
            <person name="Chapman J."/>
            <person name="Simakov O."/>
            <person name="Rensing S.A."/>
            <person name="Terry A."/>
            <person name="Pangilinan J."/>
            <person name="Kapitonov V."/>
            <person name="Jurka J."/>
            <person name="Salamov A."/>
            <person name="Shapiro H."/>
            <person name="Schmutz J."/>
            <person name="Grimwood J."/>
            <person name="Lindquist E."/>
            <person name="Lucas S."/>
            <person name="Grigoriev I.V."/>
            <person name="Schmitt R."/>
            <person name="Kirk D."/>
            <person name="Rokhsar D.S."/>
        </authorList>
    </citation>
    <scope>NUCLEOTIDE SEQUENCE [LARGE SCALE GENOMIC DNA]</scope>
    <source>
        <strain evidence="3">f. Nagariensis / Eve</strain>
    </source>
</reference>
<gene>
    <name evidence="2" type="ORF">VOLCADRAFT_106103</name>
</gene>
<evidence type="ECO:0000313" key="3">
    <source>
        <dbReference type="Proteomes" id="UP000001058"/>
    </source>
</evidence>